<dbReference type="Proteomes" id="UP001237780">
    <property type="component" value="Unassembled WGS sequence"/>
</dbReference>
<feature type="compositionally biased region" description="Basic and acidic residues" evidence="1">
    <location>
        <begin position="375"/>
        <end position="388"/>
    </location>
</feature>
<feature type="region of interest" description="Disordered" evidence="1">
    <location>
        <begin position="358"/>
        <end position="388"/>
    </location>
</feature>
<gene>
    <name evidence="2" type="ORF">QFZ34_000949</name>
</gene>
<organism evidence="2 3">
    <name type="scientific">Phyllobacterium ifriqiyense</name>
    <dbReference type="NCBI Taxonomy" id="314238"/>
    <lineage>
        <taxon>Bacteria</taxon>
        <taxon>Pseudomonadati</taxon>
        <taxon>Pseudomonadota</taxon>
        <taxon>Alphaproteobacteria</taxon>
        <taxon>Hyphomicrobiales</taxon>
        <taxon>Phyllobacteriaceae</taxon>
        <taxon>Phyllobacterium</taxon>
    </lineage>
</organism>
<name>A0ABU0S4U3_9HYPH</name>
<sequence length="388" mass="43249">MTLFVAFGLPGTMFSWGTAALEAIACEIYGDCNTVKVETLPQLQDAWRNRTSEAMIITSHYPDQELCAFLMRSKAPYLVFTENVMDSLNWLAKTTGTTDIPLVRAMSASLACISQIRTHPSILAVQRQKMGPVQIHRILGHFCRTLGINLSKEGIIRCLEKLGTDFSGPAPDLSRIPTFEVSAKKLDPHYLPPGTELKAISPEIRAIALDVLRPLDGSIMRTPITNVTWPLQTFLLADKAGANIVSEIKLVGRARCVVYGPYFHLPPGEWTARFSMRIDNEIYGQIFTIEIHNSELLSKIRIRPSQTGSFVAQAQFQIERAKEPIEVRLFTESGAIEGSIAHWSVELIPEESLPAQRFGDTGNYFENERALSPSERFKSKENQPADAQ</sequence>
<protein>
    <recommendedName>
        <fullName evidence="4">Gfo/Idh/MocA-like oxidoreductase N-terminal domain-containing protein</fullName>
    </recommendedName>
</protein>
<dbReference type="RefSeq" id="WP_307277512.1">
    <property type="nucleotide sequence ID" value="NZ_JAUSZT010000002.1"/>
</dbReference>
<dbReference type="EMBL" id="JAUSZT010000002">
    <property type="protein sequence ID" value="MDQ0995772.1"/>
    <property type="molecule type" value="Genomic_DNA"/>
</dbReference>
<evidence type="ECO:0000256" key="1">
    <source>
        <dbReference type="SAM" id="MobiDB-lite"/>
    </source>
</evidence>
<evidence type="ECO:0000313" key="2">
    <source>
        <dbReference type="EMBL" id="MDQ0995772.1"/>
    </source>
</evidence>
<reference evidence="2 3" key="1">
    <citation type="submission" date="2023-07" db="EMBL/GenBank/DDBJ databases">
        <title>Comparative genomics of wheat-associated soil bacteria to identify genetic determinants of phenazine resistance.</title>
        <authorList>
            <person name="Mouncey N."/>
        </authorList>
    </citation>
    <scope>NUCLEOTIDE SEQUENCE [LARGE SCALE GENOMIC DNA]</scope>
    <source>
        <strain evidence="2 3">W4I11</strain>
    </source>
</reference>
<evidence type="ECO:0008006" key="4">
    <source>
        <dbReference type="Google" id="ProtNLM"/>
    </source>
</evidence>
<proteinExistence type="predicted"/>
<comment type="caution">
    <text evidence="2">The sequence shown here is derived from an EMBL/GenBank/DDBJ whole genome shotgun (WGS) entry which is preliminary data.</text>
</comment>
<accession>A0ABU0S4U3</accession>
<keyword evidence="3" id="KW-1185">Reference proteome</keyword>
<evidence type="ECO:0000313" key="3">
    <source>
        <dbReference type="Proteomes" id="UP001237780"/>
    </source>
</evidence>